<evidence type="ECO:0000313" key="2">
    <source>
        <dbReference type="EMBL" id="EGG10430.1"/>
    </source>
</evidence>
<gene>
    <name evidence="2" type="ORF">MELLADRAFT_93391</name>
</gene>
<organism evidence="3">
    <name type="scientific">Melampsora larici-populina (strain 98AG31 / pathotype 3-4-7)</name>
    <name type="common">Poplar leaf rust fungus</name>
    <dbReference type="NCBI Taxonomy" id="747676"/>
    <lineage>
        <taxon>Eukaryota</taxon>
        <taxon>Fungi</taxon>
        <taxon>Dikarya</taxon>
        <taxon>Basidiomycota</taxon>
        <taxon>Pucciniomycotina</taxon>
        <taxon>Pucciniomycetes</taxon>
        <taxon>Pucciniales</taxon>
        <taxon>Melampsoraceae</taxon>
        <taxon>Melampsora</taxon>
    </lineage>
</organism>
<evidence type="ECO:0000256" key="1">
    <source>
        <dbReference type="SAM" id="MobiDB-lite"/>
    </source>
</evidence>
<feature type="region of interest" description="Disordered" evidence="1">
    <location>
        <begin position="142"/>
        <end position="162"/>
    </location>
</feature>
<dbReference type="KEGG" id="mlr:MELLADRAFT_93391"/>
<keyword evidence="3" id="KW-1185">Reference proteome</keyword>
<feature type="compositionally biased region" description="Basic and acidic residues" evidence="1">
    <location>
        <begin position="520"/>
        <end position="556"/>
    </location>
</feature>
<dbReference type="GeneID" id="18936557"/>
<feature type="region of interest" description="Disordered" evidence="1">
    <location>
        <begin position="500"/>
        <end position="572"/>
    </location>
</feature>
<evidence type="ECO:0000313" key="3">
    <source>
        <dbReference type="Proteomes" id="UP000001072"/>
    </source>
</evidence>
<feature type="compositionally biased region" description="Low complexity" evidence="1">
    <location>
        <begin position="102"/>
        <end position="113"/>
    </location>
</feature>
<dbReference type="RefSeq" id="XP_007405900.1">
    <property type="nucleotide sequence ID" value="XM_007405838.1"/>
</dbReference>
<dbReference type="EMBL" id="GL883094">
    <property type="protein sequence ID" value="EGG10430.1"/>
    <property type="molecule type" value="Genomic_DNA"/>
</dbReference>
<feature type="compositionally biased region" description="Low complexity" evidence="1">
    <location>
        <begin position="45"/>
        <end position="61"/>
    </location>
</feature>
<dbReference type="AlphaFoldDB" id="F4RA75"/>
<proteinExistence type="predicted"/>
<dbReference type="HOGENOM" id="CLU_026022_0_0_1"/>
<dbReference type="InParanoid" id="F4RA75"/>
<dbReference type="VEuPathDB" id="FungiDB:MELLADRAFT_93391"/>
<protein>
    <submittedName>
        <fullName evidence="2">Uncharacterized protein</fullName>
    </submittedName>
</protein>
<dbReference type="Proteomes" id="UP000001072">
    <property type="component" value="Unassembled WGS sequence"/>
</dbReference>
<accession>F4RA75</accession>
<feature type="compositionally biased region" description="Low complexity" evidence="1">
    <location>
        <begin position="71"/>
        <end position="85"/>
    </location>
</feature>
<feature type="region of interest" description="Disordered" evidence="1">
    <location>
        <begin position="1"/>
        <end position="115"/>
    </location>
</feature>
<reference evidence="3" key="1">
    <citation type="journal article" date="2011" name="Proc. Natl. Acad. Sci. U.S.A.">
        <title>Obligate biotrophy features unraveled by the genomic analysis of rust fungi.</title>
        <authorList>
            <person name="Duplessis S."/>
            <person name="Cuomo C.A."/>
            <person name="Lin Y.-C."/>
            <person name="Aerts A."/>
            <person name="Tisserant E."/>
            <person name="Veneault-Fourrey C."/>
            <person name="Joly D.L."/>
            <person name="Hacquard S."/>
            <person name="Amselem J."/>
            <person name="Cantarel B.L."/>
            <person name="Chiu R."/>
            <person name="Coutinho P.M."/>
            <person name="Feau N."/>
            <person name="Field M."/>
            <person name="Frey P."/>
            <person name="Gelhaye E."/>
            <person name="Goldberg J."/>
            <person name="Grabherr M.G."/>
            <person name="Kodira C.D."/>
            <person name="Kohler A."/>
            <person name="Kuees U."/>
            <person name="Lindquist E.A."/>
            <person name="Lucas S.M."/>
            <person name="Mago R."/>
            <person name="Mauceli E."/>
            <person name="Morin E."/>
            <person name="Murat C."/>
            <person name="Pangilinan J.L."/>
            <person name="Park R."/>
            <person name="Pearson M."/>
            <person name="Quesneville H."/>
            <person name="Rouhier N."/>
            <person name="Sakthikumar S."/>
            <person name="Salamov A.A."/>
            <person name="Schmutz J."/>
            <person name="Selles B."/>
            <person name="Shapiro H."/>
            <person name="Tanguay P."/>
            <person name="Tuskan G.A."/>
            <person name="Henrissat B."/>
            <person name="Van de Peer Y."/>
            <person name="Rouze P."/>
            <person name="Ellis J.G."/>
            <person name="Dodds P.N."/>
            <person name="Schein J.E."/>
            <person name="Zhong S."/>
            <person name="Hamelin R.C."/>
            <person name="Grigoriev I.V."/>
            <person name="Szabo L.J."/>
            <person name="Martin F."/>
        </authorList>
    </citation>
    <scope>NUCLEOTIDE SEQUENCE [LARGE SCALE GENOMIC DNA]</scope>
    <source>
        <strain evidence="3">98AG31 / pathotype 3-4-7</strain>
    </source>
</reference>
<name>F4RA75_MELLP</name>
<sequence length="589" mass="64467">MSTEPEAPDTARIEKNLEAFNNQLKRTSERLAGRGSSAPPPEIDSTSASTPTLSSSTSVSRGRGRGRGKKSTASSTRAATAARRLAAGEKSKDGTEDTTDPASTANGTSSSTADVAIPGAEGAANQSKGMVEAGLITRDDVSVGTRPARSPSRRNTTAGVGVSPPRGFHSWLAANNYTVMSKSSLTGTDTAANTIANGVSVTSWVTSTAAPRATSAAKSTTPTKSTTAKATDVKSKLVEFVDLSTVDDDKSSSKTAEKKMKYEDEGIQSNGLVAMSDYFAKKLTTMKGYIALSVFNAQWLREDLLQNTLRSRSTKEKLEDTYIGLPVPVKWKMTFSEWVIAFDLFVAYLCYYKHGQLADRFMVHKENVFAIQRENFNWPMAFRYDIAIRTTVMTFRNKNGKIANPAVRNEKYEREAFRETERLKDFLPSFAGTNPYAKGEAKEFINPLSGLDSRPITPLFHHKNSNARKPNARSWNHLNQLVHEGPGGVNCGEWEDCRGNGRNVRGRGRGGGYAVNNGGNREDNRRTEGSGSWHQDERREDRRGNDDRKGGNDRYGRNYRYGGNGKANGHCGPYRTPSLIWSSEFLDLA</sequence>
<feature type="compositionally biased region" description="Basic and acidic residues" evidence="1">
    <location>
        <begin position="86"/>
        <end position="95"/>
    </location>
</feature>